<protein>
    <recommendedName>
        <fullName evidence="1">A-kinase anchor protein 7-like phosphoesterase domain-containing protein</fullName>
    </recommendedName>
</protein>
<evidence type="ECO:0000259" key="1">
    <source>
        <dbReference type="Pfam" id="PF10469"/>
    </source>
</evidence>
<comment type="caution">
    <text evidence="2">The sequence shown here is derived from an EMBL/GenBank/DDBJ whole genome shotgun (WGS) entry which is preliminary data.</text>
</comment>
<dbReference type="InterPro" id="IPR019510">
    <property type="entry name" value="AKAP7-like_phosphoesterase"/>
</dbReference>
<evidence type="ECO:0000313" key="2">
    <source>
        <dbReference type="EMBL" id="KRT79460.1"/>
    </source>
</evidence>
<reference evidence="2 3" key="1">
    <citation type="submission" date="2015-09" db="EMBL/GenBank/DDBJ databases">
        <title>Draft genome of the scarab beetle Oryctes borbonicus.</title>
        <authorList>
            <person name="Meyer J.M."/>
            <person name="Markov G.V."/>
            <person name="Baskaran P."/>
            <person name="Herrmann M."/>
            <person name="Sommer R.J."/>
            <person name="Roedelsperger C."/>
        </authorList>
    </citation>
    <scope>NUCLEOTIDE SEQUENCE [LARGE SCALE GENOMIC DNA]</scope>
    <source>
        <strain evidence="2">OB123</strain>
        <tissue evidence="2">Whole animal</tissue>
    </source>
</reference>
<dbReference type="GO" id="GO:0005634">
    <property type="term" value="C:nucleus"/>
    <property type="evidence" value="ECO:0007669"/>
    <property type="project" value="TreeGrafter"/>
</dbReference>
<dbReference type="Proteomes" id="UP000051574">
    <property type="component" value="Unassembled WGS sequence"/>
</dbReference>
<dbReference type="AlphaFoldDB" id="A0A0T6AWU0"/>
<dbReference type="PIRSF" id="PIRSF027019">
    <property type="entry name" value="Euk_LigT"/>
    <property type="match status" value="1"/>
</dbReference>
<evidence type="ECO:0000313" key="3">
    <source>
        <dbReference type="Proteomes" id="UP000051574"/>
    </source>
</evidence>
<dbReference type="PANTHER" id="PTHR13360:SF1">
    <property type="entry name" value="ACTIVATING SIGNAL COINTEGRATOR 1 COMPLEX SUBUNIT 1"/>
    <property type="match status" value="1"/>
</dbReference>
<dbReference type="GO" id="GO:0006355">
    <property type="term" value="P:regulation of DNA-templated transcription"/>
    <property type="evidence" value="ECO:0007669"/>
    <property type="project" value="TreeGrafter"/>
</dbReference>
<sequence>MGETGDITITGTSERDICSARTRINLIVLQMRDNHTVTHFISIPILSQEVKTNYLTFKSKLLNGPPMRGVEESIFLSPEKLHLTITTFVLLDEFEIENASKMLNDCKNDIIDPIFKNAGPLQIVMEGIEIMNDDPTAVDVLYGKVKLNVPKYNTSFQKMADQIVDYFAKRGLIRQQYDNVKLHVTLMNSRYRTRNAEASAKDRHGRESFDA</sequence>
<feature type="non-terminal residue" evidence="2">
    <location>
        <position position="211"/>
    </location>
</feature>
<name>A0A0T6AWU0_9SCAR</name>
<dbReference type="Gene3D" id="3.90.1140.10">
    <property type="entry name" value="Cyclic phosphodiesterase"/>
    <property type="match status" value="1"/>
</dbReference>
<dbReference type="PANTHER" id="PTHR13360">
    <property type="entry name" value="ACTIVATING SIGNAL COINTEGRATOR 1 COMPLEX SUBUNIT 1"/>
    <property type="match status" value="1"/>
</dbReference>
<dbReference type="InterPro" id="IPR009210">
    <property type="entry name" value="ASCC1"/>
</dbReference>
<keyword evidence="3" id="KW-1185">Reference proteome</keyword>
<dbReference type="GO" id="GO:0006307">
    <property type="term" value="P:DNA alkylation repair"/>
    <property type="evidence" value="ECO:0007669"/>
    <property type="project" value="InterPro"/>
</dbReference>
<gene>
    <name evidence="2" type="ORF">AMK59_8426</name>
</gene>
<dbReference type="Pfam" id="PF10469">
    <property type="entry name" value="AKAP7_NLS"/>
    <property type="match status" value="1"/>
</dbReference>
<dbReference type="EMBL" id="LJIG01022646">
    <property type="protein sequence ID" value="KRT79460.1"/>
    <property type="molecule type" value="Genomic_DNA"/>
</dbReference>
<dbReference type="OrthoDB" id="277832at2759"/>
<proteinExistence type="predicted"/>
<accession>A0A0T6AWU0</accession>
<feature type="domain" description="A-kinase anchor protein 7-like phosphoesterase" evidence="1">
    <location>
        <begin position="37"/>
        <end position="210"/>
    </location>
</feature>
<organism evidence="2 3">
    <name type="scientific">Oryctes borbonicus</name>
    <dbReference type="NCBI Taxonomy" id="1629725"/>
    <lineage>
        <taxon>Eukaryota</taxon>
        <taxon>Metazoa</taxon>
        <taxon>Ecdysozoa</taxon>
        <taxon>Arthropoda</taxon>
        <taxon>Hexapoda</taxon>
        <taxon>Insecta</taxon>
        <taxon>Pterygota</taxon>
        <taxon>Neoptera</taxon>
        <taxon>Endopterygota</taxon>
        <taxon>Coleoptera</taxon>
        <taxon>Polyphaga</taxon>
        <taxon>Scarabaeiformia</taxon>
        <taxon>Scarabaeidae</taxon>
        <taxon>Dynastinae</taxon>
        <taxon>Oryctes</taxon>
    </lineage>
</organism>